<dbReference type="GO" id="GO:0010498">
    <property type="term" value="P:proteasomal protein catabolic process"/>
    <property type="evidence" value="ECO:0007669"/>
    <property type="project" value="UniProtKB-UniRule"/>
</dbReference>
<dbReference type="InterPro" id="IPR022279">
    <property type="entry name" value="Pup_ligase"/>
</dbReference>
<keyword evidence="9" id="KW-1185">Reference proteome</keyword>
<dbReference type="GO" id="GO:0070490">
    <property type="term" value="P:protein pupylation"/>
    <property type="evidence" value="ECO:0007669"/>
    <property type="project" value="UniProtKB-UniRule"/>
</dbReference>
<keyword evidence="4" id="KW-0833">Ubl conjugation pathway</keyword>
<dbReference type="RefSeq" id="WP_169078897.1">
    <property type="nucleotide sequence ID" value="NZ_JAAIIF010000006.1"/>
</dbReference>
<evidence type="ECO:0000256" key="3">
    <source>
        <dbReference type="ARBA" id="ARBA00022741"/>
    </source>
</evidence>
<dbReference type="GO" id="GO:0046872">
    <property type="term" value="F:metal ion binding"/>
    <property type="evidence" value="ECO:0007669"/>
    <property type="project" value="UniProtKB-KW"/>
</dbReference>
<evidence type="ECO:0000256" key="2">
    <source>
        <dbReference type="ARBA" id="ARBA00022723"/>
    </source>
</evidence>
<sequence length="489" mass="53749">MPQLRDSSTRAMHASTGMRDDFARIFGIETEYGVSVTGADRAVDAGQVAMTMFQPVVSRARSTNTYLTNGSRLYVDVGSHPEYAAAEALDPKDALLQDLAGERIMRRLAADAQTRLRASHGDHATIHVFKNNVDSAGHAFGCHENYLVRRFVKLELIEDQLLPFLITRQLYTGAGRFAESGFQITQRADFLDEAVSSATTRARPMINTRDEAHADPESYRRLHVIIGDSNRSQWATWVKLATTHLVLCVIEDAVRRGVPSGFEGLALTDAASANRTVSRFLDDPQAGLSIAGADGTAASLTPLQIQRRYFEVVESFVHAHGDRVAASMPNTSPQEILEAWDWALNALERGDIAALAGRVDWALKYRLAEAMRRRTPGISHTVLERLELEYHDVANGRLYDSLIAHGQLHEITDRQAADRAVSVAPQGTRAALRGAFVTAAQQANAQYSCDWTTFTLTSPVRHEAVLLDPFGTSPTPDFTVLMDALHAAQ</sequence>
<dbReference type="AlphaFoldDB" id="A0A7Y0HV16"/>
<evidence type="ECO:0000256" key="7">
    <source>
        <dbReference type="NCBIfam" id="TIGR03686"/>
    </source>
</evidence>
<keyword evidence="2" id="KW-0479">Metal-binding</keyword>
<evidence type="ECO:0000256" key="6">
    <source>
        <dbReference type="ARBA" id="ARBA00022842"/>
    </source>
</evidence>
<name>A0A7Y0HV16_9BIFI</name>
<dbReference type="Proteomes" id="UP000529710">
    <property type="component" value="Unassembled WGS sequence"/>
</dbReference>
<dbReference type="Pfam" id="PF03136">
    <property type="entry name" value="Pup_ligase"/>
    <property type="match status" value="1"/>
</dbReference>
<accession>A0A7Y0HV16</accession>
<proteinExistence type="predicted"/>
<dbReference type="EMBL" id="JAAIIF010000006">
    <property type="protein sequence ID" value="NMM95747.1"/>
    <property type="molecule type" value="Genomic_DNA"/>
</dbReference>
<dbReference type="InterPro" id="IPR004347">
    <property type="entry name" value="Pup_ligase/deamidase"/>
</dbReference>
<comment type="caution">
    <text evidence="8">The sequence shown here is derived from an EMBL/GenBank/DDBJ whole genome shotgun (WGS) entry which is preliminary data.</text>
</comment>
<dbReference type="GO" id="GO:0005524">
    <property type="term" value="F:ATP binding"/>
    <property type="evidence" value="ECO:0007669"/>
    <property type="project" value="UniProtKB-KW"/>
</dbReference>
<dbReference type="GO" id="GO:0016879">
    <property type="term" value="F:ligase activity, forming carbon-nitrogen bonds"/>
    <property type="evidence" value="ECO:0007669"/>
    <property type="project" value="UniProtKB-UniRule"/>
</dbReference>
<evidence type="ECO:0000313" key="8">
    <source>
        <dbReference type="EMBL" id="NMM95747.1"/>
    </source>
</evidence>
<evidence type="ECO:0000313" key="9">
    <source>
        <dbReference type="Proteomes" id="UP000529710"/>
    </source>
</evidence>
<evidence type="ECO:0000256" key="5">
    <source>
        <dbReference type="ARBA" id="ARBA00022840"/>
    </source>
</evidence>
<dbReference type="PANTHER" id="PTHR42307:SF3">
    <property type="entry name" value="PUP--PROTEIN LIGASE"/>
    <property type="match status" value="1"/>
</dbReference>
<keyword evidence="5" id="KW-0067">ATP-binding</keyword>
<protein>
    <recommendedName>
        <fullName evidence="7">Pup--protein ligase</fullName>
        <ecNumber evidence="7">6.3.1.19</ecNumber>
    </recommendedName>
</protein>
<organism evidence="8 9">
    <name type="scientific">Bifidobacterium erythrocebi</name>
    <dbReference type="NCBI Taxonomy" id="2675325"/>
    <lineage>
        <taxon>Bacteria</taxon>
        <taxon>Bacillati</taxon>
        <taxon>Actinomycetota</taxon>
        <taxon>Actinomycetes</taxon>
        <taxon>Bifidobacteriales</taxon>
        <taxon>Bifidobacteriaceae</taxon>
        <taxon>Bifidobacterium</taxon>
    </lineage>
</organism>
<evidence type="ECO:0000256" key="4">
    <source>
        <dbReference type="ARBA" id="ARBA00022786"/>
    </source>
</evidence>
<evidence type="ECO:0000256" key="1">
    <source>
        <dbReference type="ARBA" id="ARBA00022598"/>
    </source>
</evidence>
<dbReference type="GO" id="GO:0019941">
    <property type="term" value="P:modification-dependent protein catabolic process"/>
    <property type="evidence" value="ECO:0007669"/>
    <property type="project" value="UniProtKB-UniRule"/>
</dbReference>
<dbReference type="EC" id="6.3.1.19" evidence="7"/>
<keyword evidence="3" id="KW-0547">Nucleotide-binding</keyword>
<dbReference type="NCBIfam" id="TIGR03686">
    <property type="entry name" value="pupylate_PafA"/>
    <property type="match status" value="1"/>
</dbReference>
<keyword evidence="1 8" id="KW-0436">Ligase</keyword>
<dbReference type="PANTHER" id="PTHR42307">
    <property type="entry name" value="PUP DEAMIDASE/DEPUPYLASE"/>
    <property type="match status" value="1"/>
</dbReference>
<keyword evidence="6" id="KW-0460">Magnesium</keyword>
<reference evidence="8 9" key="1">
    <citation type="submission" date="2020-02" db="EMBL/GenBank/DDBJ databases">
        <title>Characterization of phylogenetic diversity of novel bifidobacterial species isolated in Czech ZOOs.</title>
        <authorList>
            <person name="Lugli G.A."/>
            <person name="Vera N.B."/>
            <person name="Ventura M."/>
        </authorList>
    </citation>
    <scope>NUCLEOTIDE SEQUENCE [LARGE SCALE GENOMIC DNA]</scope>
    <source>
        <strain evidence="8 9">DSM 109960</strain>
    </source>
</reference>
<gene>
    <name evidence="8" type="ORF">G1C98_0483</name>
</gene>